<dbReference type="Proteomes" id="UP000229026">
    <property type="component" value="Unassembled WGS sequence"/>
</dbReference>
<protein>
    <submittedName>
        <fullName evidence="1">Class I SAM-dependent methyltransferase</fullName>
    </submittedName>
</protein>
<gene>
    <name evidence="1" type="ORF">CO161_04380</name>
</gene>
<keyword evidence="1" id="KW-0489">Methyltransferase</keyword>
<comment type="caution">
    <text evidence="1">The sequence shown here is derived from an EMBL/GenBank/DDBJ whole genome shotgun (WGS) entry which is preliminary data.</text>
</comment>
<dbReference type="CDD" id="cd02440">
    <property type="entry name" value="AdoMet_MTases"/>
    <property type="match status" value="1"/>
</dbReference>
<evidence type="ECO:0000313" key="1">
    <source>
        <dbReference type="EMBL" id="PJA62830.1"/>
    </source>
</evidence>
<proteinExistence type="predicted"/>
<dbReference type="AlphaFoldDB" id="A0A2M7YIN8"/>
<keyword evidence="1" id="KW-0808">Transferase</keyword>
<dbReference type="Gene3D" id="3.40.50.150">
    <property type="entry name" value="Vaccinia Virus protein VP39"/>
    <property type="match status" value="1"/>
</dbReference>
<accession>A0A2M7YIN8</accession>
<reference evidence="2" key="1">
    <citation type="submission" date="2017-09" db="EMBL/GenBank/DDBJ databases">
        <title>Depth-based differentiation of microbial function through sediment-hosted aquifers and enrichment of novel symbionts in the deep terrestrial subsurface.</title>
        <authorList>
            <person name="Probst A.J."/>
            <person name="Ladd B."/>
            <person name="Jarett J.K."/>
            <person name="Geller-Mcgrath D.E."/>
            <person name="Sieber C.M.K."/>
            <person name="Emerson J.B."/>
            <person name="Anantharaman K."/>
            <person name="Thomas B.C."/>
            <person name="Malmstrom R."/>
            <person name="Stieglmeier M."/>
            <person name="Klingl A."/>
            <person name="Woyke T."/>
            <person name="Ryan C.M."/>
            <person name="Banfield J.F."/>
        </authorList>
    </citation>
    <scope>NUCLEOTIDE SEQUENCE [LARGE SCALE GENOMIC DNA]</scope>
</reference>
<name>A0A2M7YIN8_9BACT</name>
<dbReference type="SUPFAM" id="SSF53335">
    <property type="entry name" value="S-adenosyl-L-methionine-dependent methyltransferases"/>
    <property type="match status" value="1"/>
</dbReference>
<dbReference type="PANTHER" id="PTHR43861">
    <property type="entry name" value="TRANS-ACONITATE 2-METHYLTRANSFERASE-RELATED"/>
    <property type="match status" value="1"/>
</dbReference>
<dbReference type="EMBL" id="PFWH01000142">
    <property type="protein sequence ID" value="PJA62830.1"/>
    <property type="molecule type" value="Genomic_DNA"/>
</dbReference>
<dbReference type="GO" id="GO:0008168">
    <property type="term" value="F:methyltransferase activity"/>
    <property type="evidence" value="ECO:0007669"/>
    <property type="project" value="UniProtKB-KW"/>
</dbReference>
<dbReference type="InterPro" id="IPR029063">
    <property type="entry name" value="SAM-dependent_MTases_sf"/>
</dbReference>
<organism evidence="1 2">
    <name type="scientific">Candidatus Portnoybacteria bacterium CG_4_9_14_3_um_filter_44_9</name>
    <dbReference type="NCBI Taxonomy" id="1974806"/>
    <lineage>
        <taxon>Bacteria</taxon>
        <taxon>Candidatus Portnoyibacteriota</taxon>
    </lineage>
</organism>
<dbReference type="GO" id="GO:0032259">
    <property type="term" value="P:methylation"/>
    <property type="evidence" value="ECO:0007669"/>
    <property type="project" value="UniProtKB-KW"/>
</dbReference>
<evidence type="ECO:0000313" key="2">
    <source>
        <dbReference type="Proteomes" id="UP000229026"/>
    </source>
</evidence>
<dbReference type="Pfam" id="PF13489">
    <property type="entry name" value="Methyltransf_23"/>
    <property type="match status" value="1"/>
</dbReference>
<sequence>MFDNSTSNKEPLLEPLLYKLRVRKVVGNIPRGGKVCDICCDANGRFLFGIKDIIGEGVGIDKDVKALSDGNISLRRVELEKTIELKSESFDCITLLAAIEHLSYQQEIIRECFRILKPGGILLITTPSPAAKKVLEFLAFKLGIVSSKGVREHKRYYDKKSLRELCIRAGFDDNKIVVEGFELGYNIFLRAVKK</sequence>